<keyword evidence="5" id="KW-0819">tRNA processing</keyword>
<evidence type="ECO:0000256" key="6">
    <source>
        <dbReference type="ARBA" id="ARBA00022827"/>
    </source>
</evidence>
<evidence type="ECO:0000259" key="10">
    <source>
        <dbReference type="Pfam" id="PF01134"/>
    </source>
</evidence>
<comment type="subunit">
    <text evidence="8">Homodimer. Heterotetramer of two MnmE and two MnmG subunits.</text>
</comment>
<evidence type="ECO:0000256" key="4">
    <source>
        <dbReference type="ARBA" id="ARBA00022630"/>
    </source>
</evidence>
<evidence type="ECO:0000256" key="5">
    <source>
        <dbReference type="ARBA" id="ARBA00022694"/>
    </source>
</evidence>
<keyword evidence="7" id="KW-0520">NAD</keyword>
<evidence type="ECO:0000256" key="8">
    <source>
        <dbReference type="ARBA" id="ARBA00025948"/>
    </source>
</evidence>
<gene>
    <name evidence="11" type="ORF">DCW38_03430</name>
</gene>
<keyword evidence="4" id="KW-0285">Flavoprotein</keyword>
<dbReference type="GO" id="GO:0030488">
    <property type="term" value="P:tRNA methylation"/>
    <property type="evidence" value="ECO:0007669"/>
    <property type="project" value="TreeGrafter"/>
</dbReference>
<evidence type="ECO:0000313" key="12">
    <source>
        <dbReference type="Proteomes" id="UP000264062"/>
    </source>
</evidence>
<dbReference type="PANTHER" id="PTHR11806">
    <property type="entry name" value="GLUCOSE INHIBITED DIVISION PROTEIN A"/>
    <property type="match status" value="1"/>
</dbReference>
<dbReference type="InterPro" id="IPR040131">
    <property type="entry name" value="MnmG_N"/>
</dbReference>
<dbReference type="AlphaFoldDB" id="A0A350H9J8"/>
<dbReference type="NCBIfam" id="TIGR00136">
    <property type="entry name" value="mnmG_gidA"/>
    <property type="match status" value="1"/>
</dbReference>
<dbReference type="PANTHER" id="PTHR11806:SF0">
    <property type="entry name" value="PROTEIN MTO1 HOMOLOG, MITOCHONDRIAL"/>
    <property type="match status" value="1"/>
</dbReference>
<dbReference type="Proteomes" id="UP000264062">
    <property type="component" value="Unassembled WGS sequence"/>
</dbReference>
<accession>A0A350H9J8</accession>
<evidence type="ECO:0000256" key="1">
    <source>
        <dbReference type="ARBA" id="ARBA00001974"/>
    </source>
</evidence>
<evidence type="ECO:0000256" key="7">
    <source>
        <dbReference type="ARBA" id="ARBA00023027"/>
    </source>
</evidence>
<dbReference type="GO" id="GO:0005829">
    <property type="term" value="C:cytosol"/>
    <property type="evidence" value="ECO:0007669"/>
    <property type="project" value="TreeGrafter"/>
</dbReference>
<protein>
    <recommendedName>
        <fullName evidence="3">tRNA uridine 5-carboxymethylaminomethyl modification enzyme MnmG</fullName>
    </recommendedName>
    <alternativeName>
        <fullName evidence="9">Glucose-inhibited division protein A</fullName>
    </alternativeName>
</protein>
<evidence type="ECO:0000256" key="9">
    <source>
        <dbReference type="ARBA" id="ARBA00031800"/>
    </source>
</evidence>
<sequence>MLECDIVVVGGGHAGIEAVTIIEQLSLKTAFITLDKNKIGYPSCNPSIGGIAKSHLVYELDVFGGLMPILTDSTGIHNKLLNSSKGPAVWSLRTQIDSDDYPADALKRISSFKNTLIVEDEVLRIETDENRVTGVVCEKSGFIKAEAVVIATGTFLGGRIFIGHDSFPAGRYSEKNSQFLSDSLKNLRLSLIRLKTGTPSRSYRDSIDFSKLEEQAGEEETGSFSVLSNDKTRNIEKCFIGHTNLRTHEIIKDNLQSSALYSGLITGIGPRYCPSIEDKIVRFAGRESHTVFIEPMGIESELMYINGTSSSLPEEIQYKFLRTILGFENIRFFQPGYAIEYDAVDTREIKPTMETKKIEGLYLAGQINGTSGYEEAAAQGFTAGLNSALKVLRRDEIIFDRYTNYIGVLTDDLVKKEIKEPYRLFTSRSENRLALRQDNNFVRMIPYADKVGLDNPSLTKYKKINEEYLLMKTELFNEKDELKQKYKIFNDPSKSFLSFRDQFPEHSRRALLAMYSEIKYAGYIERYRRTTKRILYYKDYEISSKEILLSSNIISKEAKEVIKISDIQKVRDLFGLIDPSDIENVILILKKK</sequence>
<evidence type="ECO:0000256" key="3">
    <source>
        <dbReference type="ARBA" id="ARBA00020461"/>
    </source>
</evidence>
<dbReference type="EMBL" id="DMZY01000104">
    <property type="protein sequence ID" value="HAV92214.1"/>
    <property type="molecule type" value="Genomic_DNA"/>
</dbReference>
<comment type="similarity">
    <text evidence="2">Belongs to the MnmG family.</text>
</comment>
<dbReference type="Pfam" id="PF01134">
    <property type="entry name" value="GIDA"/>
    <property type="match status" value="1"/>
</dbReference>
<evidence type="ECO:0000313" key="11">
    <source>
        <dbReference type="EMBL" id="HAV92214.1"/>
    </source>
</evidence>
<organism evidence="11 12">
    <name type="scientific">candidate division WOR-3 bacterium</name>
    <dbReference type="NCBI Taxonomy" id="2052148"/>
    <lineage>
        <taxon>Bacteria</taxon>
        <taxon>Bacteria division WOR-3</taxon>
    </lineage>
</organism>
<comment type="cofactor">
    <cofactor evidence="1">
        <name>FAD</name>
        <dbReference type="ChEBI" id="CHEBI:57692"/>
    </cofactor>
</comment>
<keyword evidence="6" id="KW-0274">FAD</keyword>
<dbReference type="InterPro" id="IPR036188">
    <property type="entry name" value="FAD/NAD-bd_sf"/>
</dbReference>
<dbReference type="Gene3D" id="3.50.50.60">
    <property type="entry name" value="FAD/NAD(P)-binding domain"/>
    <property type="match status" value="2"/>
</dbReference>
<name>A0A350H9J8_UNCW3</name>
<reference evidence="11 12" key="1">
    <citation type="journal article" date="2018" name="Nat. Biotechnol.">
        <title>A standardized bacterial taxonomy based on genome phylogeny substantially revises the tree of life.</title>
        <authorList>
            <person name="Parks D.H."/>
            <person name="Chuvochina M."/>
            <person name="Waite D.W."/>
            <person name="Rinke C."/>
            <person name="Skarshewski A."/>
            <person name="Chaumeil P.A."/>
            <person name="Hugenholtz P."/>
        </authorList>
    </citation>
    <scope>NUCLEOTIDE SEQUENCE [LARGE SCALE GENOMIC DNA]</scope>
    <source>
        <strain evidence="11">UBA9956</strain>
    </source>
</reference>
<dbReference type="GO" id="GO:0002098">
    <property type="term" value="P:tRNA wobble uridine modification"/>
    <property type="evidence" value="ECO:0007669"/>
    <property type="project" value="InterPro"/>
</dbReference>
<proteinExistence type="inferred from homology"/>
<dbReference type="SUPFAM" id="SSF51905">
    <property type="entry name" value="FAD/NAD(P)-binding domain"/>
    <property type="match status" value="1"/>
</dbReference>
<dbReference type="InterPro" id="IPR002218">
    <property type="entry name" value="MnmG-rel"/>
</dbReference>
<dbReference type="PROSITE" id="PS01280">
    <property type="entry name" value="GIDA_1"/>
    <property type="match status" value="1"/>
</dbReference>
<dbReference type="GO" id="GO:0050660">
    <property type="term" value="F:flavin adenine dinucleotide binding"/>
    <property type="evidence" value="ECO:0007669"/>
    <property type="project" value="InterPro"/>
</dbReference>
<dbReference type="InterPro" id="IPR004416">
    <property type="entry name" value="MnmG"/>
</dbReference>
<evidence type="ECO:0000256" key="2">
    <source>
        <dbReference type="ARBA" id="ARBA00007653"/>
    </source>
</evidence>
<comment type="caution">
    <text evidence="11">The sequence shown here is derived from an EMBL/GenBank/DDBJ whole genome shotgun (WGS) entry which is preliminary data.</text>
</comment>
<dbReference type="InterPro" id="IPR020595">
    <property type="entry name" value="MnmG-rel_CS"/>
</dbReference>
<feature type="domain" description="MnmG N-terminal" evidence="10">
    <location>
        <begin position="5"/>
        <end position="393"/>
    </location>
</feature>